<comment type="caution">
    <text evidence="2">The sequence shown here is derived from an EMBL/GenBank/DDBJ whole genome shotgun (WGS) entry which is preliminary data.</text>
</comment>
<keyword evidence="3" id="KW-1185">Reference proteome</keyword>
<name>A0AAN6G7J0_9BASI</name>
<protein>
    <submittedName>
        <fullName evidence="2">Uncharacterized protein</fullName>
    </submittedName>
</protein>
<dbReference type="InterPro" id="IPR009836">
    <property type="entry name" value="GRDP-like"/>
</dbReference>
<feature type="region of interest" description="Disordered" evidence="1">
    <location>
        <begin position="643"/>
        <end position="682"/>
    </location>
</feature>
<feature type="compositionally biased region" description="Gly residues" evidence="1">
    <location>
        <begin position="881"/>
        <end position="893"/>
    </location>
</feature>
<dbReference type="Proteomes" id="UP001176521">
    <property type="component" value="Unassembled WGS sequence"/>
</dbReference>
<dbReference type="Pfam" id="PF07173">
    <property type="entry name" value="GRDP-like"/>
    <property type="match status" value="1"/>
</dbReference>
<dbReference type="PANTHER" id="PTHR34365:SF7">
    <property type="entry name" value="GLYCINE-RICH DOMAIN-CONTAINING PROTEIN 1"/>
    <property type="match status" value="1"/>
</dbReference>
<organism evidence="2 3">
    <name type="scientific">Tilletia horrida</name>
    <dbReference type="NCBI Taxonomy" id="155126"/>
    <lineage>
        <taxon>Eukaryota</taxon>
        <taxon>Fungi</taxon>
        <taxon>Dikarya</taxon>
        <taxon>Basidiomycota</taxon>
        <taxon>Ustilaginomycotina</taxon>
        <taxon>Exobasidiomycetes</taxon>
        <taxon>Tilletiales</taxon>
        <taxon>Tilletiaceae</taxon>
        <taxon>Tilletia</taxon>
    </lineage>
</organism>
<sequence>MSRAEQTHSQLHTSFGIGNRAKVPAFVELDEVKAHLALLNVFKRVRDEIRYNAPVGEGDALALEKAREAHWRTYLQRAVARFDLYIARILNDDNAGAPGADGSHPPPANEYQLGDGGEDHTWAAPPPAYDSAVRLSLDLDEIIDASKRPGASARDVALERLPPVDVLLIWHSYLLQPAQVWEEAFREQDRAAILTYKFPLLEMASLVHDDQNRFDTPSASELWNTRIPHWPFHQCPTLDSQAAADGPIGPGPAGIRLPCPHCPSLILVPWTMSSGRRWSAPCPDRNCLGKLNADLLRGQRLTADLQRWSVDPQFRLAGTTISGKDAKVFEYNVSDILFRPIFRCSPRELPELSFKPIPADAATQRDVGAVARKCSLSFRAMSEELEALVADALRTEYPAQEQRMPKDIINALQKQLRVILAQYAEWPGMQRSLIDLVGVCQRQFAFVDQIDALGWMAPDSLAADEHLDAIARGIVRYHRWLSLLWWKRVGLCPTLDIDLCWHTHMLKRSYVRNTVRYVGRLVDHVDMVDEQVLAATYERTEKVWASFYNEPYSTCGCSVEKPSLGARMFTALRNGSESESSPAVEGGFRARFKAAKYPSDETFEDATHPSTHPAVLVLENPVSALGGYHPALSWRKRRCAEAKEAEQSGKRRPGHPYAFGSLTHDAHGVEPRYPPYLDPRAECRRVDRPPGGPVDDEENPSIAALLAPKHRFAAATSSVMYAPDVGRTGGGGGLNMGVLAALSGAQGSFSIDRDGVFLTQPGAPLNMGVMSALAGVQGSVSVNREGVLLERGGVDAGLPFSVTGAVMGAQDAIHVGQDGVFVDPSGGAGGIGHDQATAAGGGRLCGKCKKDTLLGLGGAGAEYDGQSSAGERTLPGRLAAPGGGAGGGPGGKTGYPPNNGAGGYAGDRVLI</sequence>
<dbReference type="EMBL" id="JAPDMQ010000373">
    <property type="protein sequence ID" value="KAK0525975.1"/>
    <property type="molecule type" value="Genomic_DNA"/>
</dbReference>
<evidence type="ECO:0000256" key="1">
    <source>
        <dbReference type="SAM" id="MobiDB-lite"/>
    </source>
</evidence>
<feature type="region of interest" description="Disordered" evidence="1">
    <location>
        <begin position="861"/>
        <end position="901"/>
    </location>
</feature>
<reference evidence="2" key="1">
    <citation type="journal article" date="2023" name="PhytoFront">
        <title>Draft Genome Resources of Seven Strains of Tilletia horrida, Causal Agent of Kernel Smut of Rice.</title>
        <authorList>
            <person name="Khanal S."/>
            <person name="Antony Babu S."/>
            <person name="Zhou X.G."/>
        </authorList>
    </citation>
    <scope>NUCLEOTIDE SEQUENCE</scope>
    <source>
        <strain evidence="2">TX3</strain>
    </source>
</reference>
<evidence type="ECO:0000313" key="3">
    <source>
        <dbReference type="Proteomes" id="UP001176521"/>
    </source>
</evidence>
<gene>
    <name evidence="2" type="ORF">OC842_005339</name>
</gene>
<evidence type="ECO:0000313" key="2">
    <source>
        <dbReference type="EMBL" id="KAK0525975.1"/>
    </source>
</evidence>
<dbReference type="AlphaFoldDB" id="A0AAN6G7J0"/>
<dbReference type="PANTHER" id="PTHR34365">
    <property type="entry name" value="ENOLASE (DUF1399)"/>
    <property type="match status" value="1"/>
</dbReference>
<feature type="region of interest" description="Disordered" evidence="1">
    <location>
        <begin position="96"/>
        <end position="125"/>
    </location>
</feature>
<proteinExistence type="predicted"/>
<accession>A0AAN6G7J0</accession>